<evidence type="ECO:0000256" key="1">
    <source>
        <dbReference type="SAM" id="Phobius"/>
    </source>
</evidence>
<proteinExistence type="predicted"/>
<name>A0A4Q9PPX3_9APHY</name>
<organism evidence="2 3">
    <name type="scientific">Dichomitus squalens</name>
    <dbReference type="NCBI Taxonomy" id="114155"/>
    <lineage>
        <taxon>Eukaryota</taxon>
        <taxon>Fungi</taxon>
        <taxon>Dikarya</taxon>
        <taxon>Basidiomycota</taxon>
        <taxon>Agaricomycotina</taxon>
        <taxon>Agaricomycetes</taxon>
        <taxon>Polyporales</taxon>
        <taxon>Polyporaceae</taxon>
        <taxon>Dichomitus</taxon>
    </lineage>
</organism>
<keyword evidence="1" id="KW-1133">Transmembrane helix</keyword>
<dbReference type="EMBL" id="ML145154">
    <property type="protein sequence ID" value="TBU56265.1"/>
    <property type="molecule type" value="Genomic_DNA"/>
</dbReference>
<evidence type="ECO:0000313" key="2">
    <source>
        <dbReference type="EMBL" id="TBU56265.1"/>
    </source>
</evidence>
<evidence type="ECO:0000313" key="3">
    <source>
        <dbReference type="Proteomes" id="UP000292082"/>
    </source>
</evidence>
<dbReference type="AlphaFoldDB" id="A0A4Q9PPX3"/>
<keyword evidence="3" id="KW-1185">Reference proteome</keyword>
<feature type="transmembrane region" description="Helical" evidence="1">
    <location>
        <begin position="6"/>
        <end position="27"/>
    </location>
</feature>
<gene>
    <name evidence="2" type="ORF">BD310DRAFT_931757</name>
</gene>
<protein>
    <submittedName>
        <fullName evidence="2">Uncharacterized protein</fullName>
    </submittedName>
</protein>
<keyword evidence="1" id="KW-0812">Transmembrane</keyword>
<keyword evidence="1" id="KW-0472">Membrane</keyword>
<accession>A0A4Q9PPX3</accession>
<reference evidence="2 3" key="1">
    <citation type="submission" date="2019-01" db="EMBL/GenBank/DDBJ databases">
        <title>Draft genome sequences of three monokaryotic isolates of the white-rot basidiomycete fungus Dichomitus squalens.</title>
        <authorList>
            <consortium name="DOE Joint Genome Institute"/>
            <person name="Lopez S.C."/>
            <person name="Andreopoulos B."/>
            <person name="Pangilinan J."/>
            <person name="Lipzen A."/>
            <person name="Riley R."/>
            <person name="Ahrendt S."/>
            <person name="Ng V."/>
            <person name="Barry K."/>
            <person name="Daum C."/>
            <person name="Grigoriev I.V."/>
            <person name="Hilden K.S."/>
            <person name="Makela M.R."/>
            <person name="de Vries R.P."/>
        </authorList>
    </citation>
    <scope>NUCLEOTIDE SEQUENCE [LARGE SCALE GENOMIC DNA]</scope>
    <source>
        <strain evidence="2 3">CBS 464.89</strain>
    </source>
</reference>
<dbReference type="Proteomes" id="UP000292082">
    <property type="component" value="Unassembled WGS sequence"/>
</dbReference>
<sequence>MWFGAGVRWLVCLGSSCVGLLVSLRSFHSWIRRRIARHLLLMLLAHSHRLSPSSLPTSSQLVLSSSLQIHYRRPGASVIASTSTNHQQYSSTHHNLSDLLAPPSLLIVVLRV</sequence>